<evidence type="ECO:0000313" key="1">
    <source>
        <dbReference type="EMBL" id="KAA6333770.1"/>
    </source>
</evidence>
<accession>A0A5J4RKV5</accession>
<gene>
    <name evidence="1" type="ORF">EZS27_017848</name>
</gene>
<comment type="caution">
    <text evidence="1">The sequence shown here is derived from an EMBL/GenBank/DDBJ whole genome shotgun (WGS) entry which is preliminary data.</text>
</comment>
<organism evidence="1">
    <name type="scientific">termite gut metagenome</name>
    <dbReference type="NCBI Taxonomy" id="433724"/>
    <lineage>
        <taxon>unclassified sequences</taxon>
        <taxon>metagenomes</taxon>
        <taxon>organismal metagenomes</taxon>
    </lineage>
</organism>
<dbReference type="SUPFAM" id="SSF52540">
    <property type="entry name" value="P-loop containing nucleoside triphosphate hydrolases"/>
    <property type="match status" value="1"/>
</dbReference>
<dbReference type="InterPro" id="IPR027417">
    <property type="entry name" value="P-loop_NTPase"/>
</dbReference>
<sequence>MVLSGVEGAYNPHTFALTLERNIKETLRNAGHTISVNSDFENAIELVENKAPYIQELIDSTPELRIIAKTKEEILQKLRSFDIEFYLILEDVLQQKYSVQLSAGDLTKWLSEVEAEIRSKGIANGLLIFWDEFTSILDTISNGAINMLQKIAELSEKQNIYLYLISHRNTKAYGERADEIKKMQDRFHIIQYNMEAITTYHIMAATLKKSDVIQNGVSLSYDVIRDAKMYKFDELITYLTDNKSQQSKDDVKNLFPLHPYTAFLCSSLADHIGSANRSVFNFMYDSKNGFLNFLQDEEAYTGNRLLTANCLWDFFLESFLGDSIKYGIVTETYHAHINDVANQGVQYEKVFKGILLLNAMRNTFEKEQVLPSSTNIKYLFSNENFDDELDTILEYLDKNQIVQKDPSDNFLIAFSSLPATEINEEKKRAEAHYKDALTILEFDPSHKQNLTKWIDDTLIRCGEYCFLSCSADEYFIKSRLNKEFKQPYSLHIALLFAMDEEERQAMSDTVARFAKEDFQNVLFVVFTESLNEDLLQRQRFIDYVATQTVAKRHNSNDQAQTNQKNANQIVLNWLNRLRQGNCTLYFNTNEILLTANNAAQHINQNIIFKIFSSGLEIMQSMRQRPTTFYKQQNSQKSAEVMLCAIDRDDAEKKFANGQYTPAKFLFKDDNDNYIVEQDLQLKTGIPTNHPLILVQNKVDELLKKAKQQHAATFNLGQVLSSLTDVPFGLYSNIPNVALLAFSLRKYQKELYNAEVGVPITADNLRDKVADLFSYWQNGKSESKLRVRFGSKEEKELIDILIAVFDLRNVPEVGELSSIKNVRWGIAYYCKHKSKYPLWSLKYTENALEGVNKLIDQIVNVVHKEDTQTEQIKQLLKSIKEYQHDLQRLLLSKDTFEKGFRNFVNGIESVTIENDWWNELSKYLSERMSEEIGWWKEADV</sequence>
<dbReference type="AlphaFoldDB" id="A0A5J4RKV5"/>
<protein>
    <submittedName>
        <fullName evidence="1">Uncharacterized protein</fullName>
    </submittedName>
</protein>
<dbReference type="EMBL" id="SNRY01001073">
    <property type="protein sequence ID" value="KAA6333770.1"/>
    <property type="molecule type" value="Genomic_DNA"/>
</dbReference>
<reference evidence="1" key="1">
    <citation type="submission" date="2019-03" db="EMBL/GenBank/DDBJ databases">
        <title>Single cell metagenomics reveals metabolic interactions within the superorganism composed of flagellate Streblomastix strix and complex community of Bacteroidetes bacteria on its surface.</title>
        <authorList>
            <person name="Treitli S.C."/>
            <person name="Kolisko M."/>
            <person name="Husnik F."/>
            <person name="Keeling P."/>
            <person name="Hampl V."/>
        </authorList>
    </citation>
    <scope>NUCLEOTIDE SEQUENCE</scope>
    <source>
        <strain evidence="1">STM</strain>
    </source>
</reference>
<name>A0A5J4RKV5_9ZZZZ</name>
<proteinExistence type="predicted"/>